<feature type="transmembrane region" description="Helical" evidence="1">
    <location>
        <begin position="373"/>
        <end position="395"/>
    </location>
</feature>
<feature type="transmembrane region" description="Helical" evidence="1">
    <location>
        <begin position="51"/>
        <end position="73"/>
    </location>
</feature>
<keyword evidence="4" id="KW-1185">Reference proteome</keyword>
<feature type="transmembrane region" description="Helical" evidence="1">
    <location>
        <begin position="291"/>
        <end position="308"/>
    </location>
</feature>
<name>A0ABP6YSH5_9ACTN</name>
<dbReference type="RefSeq" id="WP_346186262.1">
    <property type="nucleotide sequence ID" value="NZ_BAABCE010000026.1"/>
</dbReference>
<protein>
    <submittedName>
        <fullName evidence="3">MFS transporter</fullName>
    </submittedName>
</protein>
<reference evidence="4" key="1">
    <citation type="journal article" date="2019" name="Int. J. Syst. Evol. Microbiol.">
        <title>The Global Catalogue of Microorganisms (GCM) 10K type strain sequencing project: providing services to taxonomists for standard genome sequencing and annotation.</title>
        <authorList>
            <consortium name="The Broad Institute Genomics Platform"/>
            <consortium name="The Broad Institute Genome Sequencing Center for Infectious Disease"/>
            <person name="Wu L."/>
            <person name="Ma J."/>
        </authorList>
    </citation>
    <scope>NUCLEOTIDE SEQUENCE [LARGE SCALE GENOMIC DNA]</scope>
    <source>
        <strain evidence="4">JCM 17656</strain>
    </source>
</reference>
<feature type="transmembrane region" description="Helical" evidence="1">
    <location>
        <begin position="348"/>
        <end position="367"/>
    </location>
</feature>
<evidence type="ECO:0000313" key="4">
    <source>
        <dbReference type="Proteomes" id="UP001500707"/>
    </source>
</evidence>
<evidence type="ECO:0000256" key="1">
    <source>
        <dbReference type="SAM" id="Phobius"/>
    </source>
</evidence>
<feature type="transmembrane region" description="Helical" evidence="1">
    <location>
        <begin position="256"/>
        <end position="279"/>
    </location>
</feature>
<proteinExistence type="predicted"/>
<feature type="transmembrane region" description="Helical" evidence="1">
    <location>
        <begin position="111"/>
        <end position="130"/>
    </location>
</feature>
<dbReference type="PROSITE" id="PS50850">
    <property type="entry name" value="MFS"/>
    <property type="match status" value="1"/>
</dbReference>
<feature type="transmembrane region" description="Helical" evidence="1">
    <location>
        <begin position="151"/>
        <end position="173"/>
    </location>
</feature>
<comment type="caution">
    <text evidence="3">The sequence shown here is derived from an EMBL/GenBank/DDBJ whole genome shotgun (WGS) entry which is preliminary data.</text>
</comment>
<feature type="transmembrane region" description="Helical" evidence="1">
    <location>
        <begin position="314"/>
        <end position="336"/>
    </location>
</feature>
<sequence>MSSTSVARPSYAAVLRIPHARRTFAAALLGRLSYGVAPLSVMLAVTRASGSYAVAGVVMALFSGTSVFLSPARAALIDRHGPRRALVPMVAAHSALLVLLAALVWRPGAASPLVLGVVTAFAGACTPPLGPTMRAVWGRLAPDRALLQRAYSLDAVAEELLFVSGPLLVGVLVGFAPPAFGVLLGAALMVVGTAGFVSSPVVRVVPAGKREAGPGAAGRRVLHGLGRPVIAAAGVGLALGVLDLLVVAFAETSGHGAGAAAWVLAALSAGSAVGGLLNGAVTWRSAAGTRLAAQAAGLGLALCGAALAQGLGTLAVAVAVAGVFVSPLITTAYLIADETAAPEARVQAGAWVNTAVNAGGTAGAAAAGVLVGWLPAGVCFAVTGGVMMLTALAVARGTTGREKGYGMSRTPEVTR</sequence>
<keyword evidence="1" id="KW-0472">Membrane</keyword>
<organism evidence="3 4">
    <name type="scientific">Streptomyces osmaniensis</name>
    <dbReference type="NCBI Taxonomy" id="593134"/>
    <lineage>
        <taxon>Bacteria</taxon>
        <taxon>Bacillati</taxon>
        <taxon>Actinomycetota</taxon>
        <taxon>Actinomycetes</taxon>
        <taxon>Kitasatosporales</taxon>
        <taxon>Streptomycetaceae</taxon>
        <taxon>Streptomyces</taxon>
    </lineage>
</organism>
<gene>
    <name evidence="3" type="ORF">GCM10022295_84760</name>
</gene>
<dbReference type="Proteomes" id="UP001500707">
    <property type="component" value="Unassembled WGS sequence"/>
</dbReference>
<feature type="domain" description="Major facilitator superfamily (MFS) profile" evidence="2">
    <location>
        <begin position="187"/>
        <end position="415"/>
    </location>
</feature>
<dbReference type="InterPro" id="IPR020846">
    <property type="entry name" value="MFS_dom"/>
</dbReference>
<feature type="transmembrane region" description="Helical" evidence="1">
    <location>
        <begin position="179"/>
        <end position="202"/>
    </location>
</feature>
<dbReference type="EMBL" id="BAABCE010000026">
    <property type="protein sequence ID" value="GAA3590154.1"/>
    <property type="molecule type" value="Genomic_DNA"/>
</dbReference>
<dbReference type="InterPro" id="IPR011701">
    <property type="entry name" value="MFS"/>
</dbReference>
<evidence type="ECO:0000313" key="3">
    <source>
        <dbReference type="EMBL" id="GAA3590154.1"/>
    </source>
</evidence>
<keyword evidence="1" id="KW-1133">Transmembrane helix</keyword>
<dbReference type="PANTHER" id="PTHR23542">
    <property type="match status" value="1"/>
</dbReference>
<dbReference type="Pfam" id="PF07690">
    <property type="entry name" value="MFS_1"/>
    <property type="match status" value="1"/>
</dbReference>
<dbReference type="PANTHER" id="PTHR23542:SF1">
    <property type="entry name" value="MAJOR FACILITATOR SUPERFAMILY (MFS) PROFILE DOMAIN-CONTAINING PROTEIN"/>
    <property type="match status" value="1"/>
</dbReference>
<feature type="transmembrane region" description="Helical" evidence="1">
    <location>
        <begin position="229"/>
        <end position="250"/>
    </location>
</feature>
<feature type="transmembrane region" description="Helical" evidence="1">
    <location>
        <begin position="85"/>
        <end position="105"/>
    </location>
</feature>
<evidence type="ECO:0000259" key="2">
    <source>
        <dbReference type="PROSITE" id="PS50850"/>
    </source>
</evidence>
<feature type="transmembrane region" description="Helical" evidence="1">
    <location>
        <begin position="24"/>
        <end position="45"/>
    </location>
</feature>
<keyword evidence="1" id="KW-0812">Transmembrane</keyword>
<accession>A0ABP6YSH5</accession>